<keyword evidence="3" id="KW-1185">Reference proteome</keyword>
<proteinExistence type="predicted"/>
<reference evidence="2 3" key="1">
    <citation type="submission" date="2020-07" db="EMBL/GenBank/DDBJ databases">
        <title>Comparative genomics of pyrophilous fungi reveals a link between fire events and developmental genes.</title>
        <authorList>
            <consortium name="DOE Joint Genome Institute"/>
            <person name="Steindorff A.S."/>
            <person name="Carver A."/>
            <person name="Calhoun S."/>
            <person name="Stillman K."/>
            <person name="Liu H."/>
            <person name="Lipzen A."/>
            <person name="Pangilinan J."/>
            <person name="Labutti K."/>
            <person name="Bruns T.D."/>
            <person name="Grigoriev I.V."/>
        </authorList>
    </citation>
    <scope>NUCLEOTIDE SEQUENCE [LARGE SCALE GENOMIC DNA]</scope>
    <source>
        <strain evidence="2 3">CBS 144469</strain>
    </source>
</reference>
<evidence type="ECO:0000256" key="1">
    <source>
        <dbReference type="SAM" id="SignalP"/>
    </source>
</evidence>
<sequence length="81" mass="8915">MKFTLISISVPLIMALSLVEAAPVPTPRIWSVGVHWTKHSQSAVSAGKGKGVDVWECVREHDSTPGTQPPNAVYWRHVGRR</sequence>
<name>A0A8H6LZU2_9AGAR</name>
<dbReference type="EMBL" id="JACGCI010000074">
    <property type="protein sequence ID" value="KAF6748099.1"/>
    <property type="molecule type" value="Genomic_DNA"/>
</dbReference>
<keyword evidence="1" id="KW-0732">Signal</keyword>
<evidence type="ECO:0000313" key="2">
    <source>
        <dbReference type="EMBL" id="KAF6748099.1"/>
    </source>
</evidence>
<gene>
    <name evidence="2" type="ORF">DFP72DRAFT_971796</name>
</gene>
<dbReference type="OrthoDB" id="2712987at2759"/>
<feature type="chain" id="PRO_5034331918" evidence="1">
    <location>
        <begin position="22"/>
        <end position="81"/>
    </location>
</feature>
<comment type="caution">
    <text evidence="2">The sequence shown here is derived from an EMBL/GenBank/DDBJ whole genome shotgun (WGS) entry which is preliminary data.</text>
</comment>
<protein>
    <submittedName>
        <fullName evidence="2">Uncharacterized protein</fullName>
    </submittedName>
</protein>
<organism evidence="2 3">
    <name type="scientific">Ephemerocybe angulata</name>
    <dbReference type="NCBI Taxonomy" id="980116"/>
    <lineage>
        <taxon>Eukaryota</taxon>
        <taxon>Fungi</taxon>
        <taxon>Dikarya</taxon>
        <taxon>Basidiomycota</taxon>
        <taxon>Agaricomycotina</taxon>
        <taxon>Agaricomycetes</taxon>
        <taxon>Agaricomycetidae</taxon>
        <taxon>Agaricales</taxon>
        <taxon>Agaricineae</taxon>
        <taxon>Psathyrellaceae</taxon>
        <taxon>Ephemerocybe</taxon>
    </lineage>
</organism>
<feature type="signal peptide" evidence="1">
    <location>
        <begin position="1"/>
        <end position="21"/>
    </location>
</feature>
<evidence type="ECO:0000313" key="3">
    <source>
        <dbReference type="Proteomes" id="UP000521943"/>
    </source>
</evidence>
<dbReference type="Proteomes" id="UP000521943">
    <property type="component" value="Unassembled WGS sequence"/>
</dbReference>
<dbReference type="AlphaFoldDB" id="A0A8H6LZU2"/>
<accession>A0A8H6LZU2</accession>